<reference evidence="3" key="1">
    <citation type="journal article" date="2014" name="Int. J. Syst. Evol. Microbiol.">
        <title>Complete genome sequence of Corynebacterium casei LMG S-19264T (=DSM 44701T), isolated from a smear-ripened cheese.</title>
        <authorList>
            <consortium name="US DOE Joint Genome Institute (JGI-PGF)"/>
            <person name="Walter F."/>
            <person name="Albersmeier A."/>
            <person name="Kalinowski J."/>
            <person name="Ruckert C."/>
        </authorList>
    </citation>
    <scope>NUCLEOTIDE SEQUENCE [LARGE SCALE GENOMIC DNA]</scope>
    <source>
        <strain evidence="3">NBRC 114356</strain>
    </source>
</reference>
<keyword evidence="1" id="KW-1133">Transmembrane helix</keyword>
<gene>
    <name evidence="2" type="ORF">ACFQJ9_20610</name>
    <name evidence="3" type="ORF">ACFQJ9_20825</name>
    <name evidence="4" type="ORF">ACFQJ9_21195</name>
</gene>
<evidence type="ECO:0000313" key="2">
    <source>
        <dbReference type="EMBL" id="MFC7201778.1"/>
    </source>
</evidence>
<proteinExistence type="predicted"/>
<sequence length="124" mass="12436">MHVSRLAFAVVAAAAAAVVAGVSTPELVTGPVRLVGPLYFVPDPRWTAAGSAFVTAALTYRWLGASLESVRYSLAVALGSGSVVFFVGFGLGLVSLGRVFGVLLGLGLAAPVGGLVALALHRGS</sequence>
<accession>A0ABD5Z9F0</accession>
<organism evidence="3 5">
    <name type="scientific">Halospeciosus flavus</name>
    <dbReference type="NCBI Taxonomy" id="3032283"/>
    <lineage>
        <taxon>Archaea</taxon>
        <taxon>Methanobacteriati</taxon>
        <taxon>Methanobacteriota</taxon>
        <taxon>Stenosarchaea group</taxon>
        <taxon>Halobacteria</taxon>
        <taxon>Halobacteriales</taxon>
        <taxon>Halobacteriaceae</taxon>
        <taxon>Halospeciosus</taxon>
    </lineage>
</organism>
<name>A0ABD5Z9F0_9EURY</name>
<dbReference type="EMBL" id="JBHTAR010000012">
    <property type="protein sequence ID" value="MFC7201812.1"/>
    <property type="molecule type" value="Genomic_DNA"/>
</dbReference>
<dbReference type="Proteomes" id="UP001596447">
    <property type="component" value="Unassembled WGS sequence"/>
</dbReference>
<evidence type="ECO:0000256" key="1">
    <source>
        <dbReference type="SAM" id="Phobius"/>
    </source>
</evidence>
<reference evidence="3" key="3">
    <citation type="submission" date="2024-09" db="EMBL/GenBank/DDBJ databases">
        <authorList>
            <person name="Sun Q."/>
        </authorList>
    </citation>
    <scope>NUCLEOTIDE SEQUENCE</scope>
    <source>
        <strain evidence="3">NBRC 114356</strain>
    </source>
</reference>
<evidence type="ECO:0008006" key="6">
    <source>
        <dbReference type="Google" id="ProtNLM"/>
    </source>
</evidence>
<keyword evidence="1" id="KW-0472">Membrane</keyword>
<dbReference type="EMBL" id="JBHTAR010000011">
    <property type="protein sequence ID" value="MFC7201778.1"/>
    <property type="molecule type" value="Genomic_DNA"/>
</dbReference>
<comment type="caution">
    <text evidence="3">The sequence shown here is derived from an EMBL/GenBank/DDBJ whole genome shotgun (WGS) entry which is preliminary data.</text>
</comment>
<dbReference type="EMBL" id="JBHTAR010000012">
    <property type="protein sequence ID" value="MFC7201876.1"/>
    <property type="molecule type" value="Genomic_DNA"/>
</dbReference>
<dbReference type="RefSeq" id="WP_279528514.1">
    <property type="nucleotide sequence ID" value="NZ_CP122312.1"/>
</dbReference>
<feature type="transmembrane region" description="Helical" evidence="1">
    <location>
        <begin position="45"/>
        <end position="63"/>
    </location>
</feature>
<protein>
    <recommendedName>
        <fullName evidence="6">TIGR04206 family protein</fullName>
    </recommendedName>
</protein>
<dbReference type="AlphaFoldDB" id="A0ABD5Z9F0"/>
<reference evidence="5" key="2">
    <citation type="journal article" date="2019" name="Int. J. Syst. Evol. Microbiol.">
        <title>The Global Catalogue of Microorganisms (GCM) 10K type strain sequencing project: providing services to taxonomists for standard genome sequencing and annotation.</title>
        <authorList>
            <consortium name="The Broad Institute Genomics Platform"/>
            <consortium name="The Broad Institute Genome Sequencing Center for Infectious Disease"/>
            <person name="Wu L."/>
            <person name="Ma J."/>
        </authorList>
    </citation>
    <scope>NUCLEOTIDE SEQUENCE [LARGE SCALE GENOMIC DNA]</scope>
    <source>
        <strain evidence="5">XZGYJ-43</strain>
    </source>
</reference>
<evidence type="ECO:0000313" key="4">
    <source>
        <dbReference type="EMBL" id="MFC7201876.1"/>
    </source>
</evidence>
<keyword evidence="5" id="KW-1185">Reference proteome</keyword>
<evidence type="ECO:0000313" key="3">
    <source>
        <dbReference type="EMBL" id="MFC7201812.1"/>
    </source>
</evidence>
<feature type="transmembrane region" description="Helical" evidence="1">
    <location>
        <begin position="100"/>
        <end position="120"/>
    </location>
</feature>
<keyword evidence="1" id="KW-0812">Transmembrane</keyword>
<evidence type="ECO:0000313" key="5">
    <source>
        <dbReference type="Proteomes" id="UP001596447"/>
    </source>
</evidence>
<feature type="transmembrane region" description="Helical" evidence="1">
    <location>
        <begin position="75"/>
        <end position="94"/>
    </location>
</feature>